<name>A0A1R2CGR4_9CILI</name>
<evidence type="ECO:0000256" key="5">
    <source>
        <dbReference type="PROSITE-ProRule" id="PRU10141"/>
    </source>
</evidence>
<accession>A0A1R2CGR4</accession>
<evidence type="ECO:0000259" key="6">
    <source>
        <dbReference type="PROSITE" id="PS50011"/>
    </source>
</evidence>
<dbReference type="PANTHER" id="PTHR24348">
    <property type="entry name" value="SERINE/THREONINE-PROTEIN KINASE UNC-51-RELATED"/>
    <property type="match status" value="1"/>
</dbReference>
<dbReference type="GO" id="GO:0005776">
    <property type="term" value="C:autophagosome"/>
    <property type="evidence" value="ECO:0007669"/>
    <property type="project" value="TreeGrafter"/>
</dbReference>
<comment type="caution">
    <text evidence="7">The sequence shown here is derived from an EMBL/GenBank/DDBJ whole genome shotgun (WGS) entry which is preliminary data.</text>
</comment>
<dbReference type="OrthoDB" id="40902at2759"/>
<dbReference type="InterPro" id="IPR045269">
    <property type="entry name" value="Atg1-like"/>
</dbReference>
<proteinExistence type="predicted"/>
<dbReference type="InterPro" id="IPR000719">
    <property type="entry name" value="Prot_kinase_dom"/>
</dbReference>
<sequence>MKQIGNYILIRKIGRGSFSKVYLARNSSYEFFAIKEIKKYNLTQKTLCLIKKEISILKIIQNPNIIKLIEDFECDKSIYIVTEYCSGGDLEKILDKNTKIPIHIAKSWLESLIEALNELRKQKIVHRDIKMANLMITDPNPEKAQIKLGDFGFSKFLGESLTSTLLGTPLYMAPEIYDSGQYDYKADVWSLGIVAYEMIYGFTPFQCFNIKKLKKQQRNYIEFPNYPLIPDEAKDFIRAMLMYKPEDRKNYEELLKMPFFRGVKKGDAKDNSFYEQSEILGGKNKGKYMDLQNDDEICCGNNTGNLSETQCVSENKNGNVQNVSEPKLDKGIEVYYFGEKNVNDKKNISSDVKILSIPEIEEFQNAQISSDLELNKSSKVQEITTSESICLTRPEIIVKSEDIKRSETNKLEKEIQELIFSLENMESLIEKTNLLIRKFSNYYEIIYSIWKYIRECSWNMLKKIEIMNEKYPKSIYLENVFSQKFEMYQLRIIEADGEMNRVRCGLNACYKDKIDIAIQESIINHANDYLQNLNSPDMKNIAISLLRVGHFLYPANEIILEAIYANN</sequence>
<evidence type="ECO:0000256" key="3">
    <source>
        <dbReference type="ARBA" id="ARBA00022777"/>
    </source>
</evidence>
<dbReference type="PROSITE" id="PS50011">
    <property type="entry name" value="PROTEIN_KINASE_DOM"/>
    <property type="match status" value="1"/>
</dbReference>
<dbReference type="InterPro" id="IPR011009">
    <property type="entry name" value="Kinase-like_dom_sf"/>
</dbReference>
<dbReference type="GO" id="GO:0000045">
    <property type="term" value="P:autophagosome assembly"/>
    <property type="evidence" value="ECO:0007669"/>
    <property type="project" value="TreeGrafter"/>
</dbReference>
<dbReference type="PROSITE" id="PS00107">
    <property type="entry name" value="PROTEIN_KINASE_ATP"/>
    <property type="match status" value="1"/>
</dbReference>
<dbReference type="Gene3D" id="1.10.510.10">
    <property type="entry name" value="Transferase(Phosphotransferase) domain 1"/>
    <property type="match status" value="1"/>
</dbReference>
<dbReference type="SMART" id="SM00220">
    <property type="entry name" value="S_TKc"/>
    <property type="match status" value="1"/>
</dbReference>
<feature type="binding site" evidence="5">
    <location>
        <position position="35"/>
    </location>
    <ligand>
        <name>ATP</name>
        <dbReference type="ChEBI" id="CHEBI:30616"/>
    </ligand>
</feature>
<evidence type="ECO:0000256" key="2">
    <source>
        <dbReference type="ARBA" id="ARBA00022741"/>
    </source>
</evidence>
<dbReference type="Pfam" id="PF00069">
    <property type="entry name" value="Pkinase"/>
    <property type="match status" value="1"/>
</dbReference>
<keyword evidence="4 5" id="KW-0067">ATP-binding</keyword>
<keyword evidence="1" id="KW-0808">Transferase</keyword>
<dbReference type="AlphaFoldDB" id="A0A1R2CGR4"/>
<evidence type="ECO:0000313" key="8">
    <source>
        <dbReference type="Proteomes" id="UP000187209"/>
    </source>
</evidence>
<dbReference type="Proteomes" id="UP000187209">
    <property type="component" value="Unassembled WGS sequence"/>
</dbReference>
<organism evidence="7 8">
    <name type="scientific">Stentor coeruleus</name>
    <dbReference type="NCBI Taxonomy" id="5963"/>
    <lineage>
        <taxon>Eukaryota</taxon>
        <taxon>Sar</taxon>
        <taxon>Alveolata</taxon>
        <taxon>Ciliophora</taxon>
        <taxon>Postciliodesmatophora</taxon>
        <taxon>Heterotrichea</taxon>
        <taxon>Heterotrichida</taxon>
        <taxon>Stentoridae</taxon>
        <taxon>Stentor</taxon>
    </lineage>
</organism>
<dbReference type="PANTHER" id="PTHR24348:SF22">
    <property type="entry name" value="NON-SPECIFIC SERINE_THREONINE PROTEIN KINASE"/>
    <property type="match status" value="1"/>
</dbReference>
<dbReference type="GO" id="GO:0004674">
    <property type="term" value="F:protein serine/threonine kinase activity"/>
    <property type="evidence" value="ECO:0007669"/>
    <property type="project" value="InterPro"/>
</dbReference>
<keyword evidence="2 5" id="KW-0547">Nucleotide-binding</keyword>
<dbReference type="InterPro" id="IPR017441">
    <property type="entry name" value="Protein_kinase_ATP_BS"/>
</dbReference>
<feature type="domain" description="Protein kinase" evidence="6">
    <location>
        <begin position="7"/>
        <end position="260"/>
    </location>
</feature>
<reference evidence="7 8" key="1">
    <citation type="submission" date="2016-11" db="EMBL/GenBank/DDBJ databases">
        <title>The macronuclear genome of Stentor coeruleus: a giant cell with tiny introns.</title>
        <authorList>
            <person name="Slabodnick M."/>
            <person name="Ruby J.G."/>
            <person name="Reiff S.B."/>
            <person name="Swart E.C."/>
            <person name="Gosai S."/>
            <person name="Prabakaran S."/>
            <person name="Witkowska E."/>
            <person name="Larue G.E."/>
            <person name="Fisher S."/>
            <person name="Freeman R.M."/>
            <person name="Gunawardena J."/>
            <person name="Chu W."/>
            <person name="Stover N.A."/>
            <person name="Gregory B.D."/>
            <person name="Nowacki M."/>
            <person name="Derisi J."/>
            <person name="Roy S.W."/>
            <person name="Marshall W.F."/>
            <person name="Sood P."/>
        </authorList>
    </citation>
    <scope>NUCLEOTIDE SEQUENCE [LARGE SCALE GENOMIC DNA]</scope>
    <source>
        <strain evidence="7">WM001</strain>
    </source>
</reference>
<dbReference type="GO" id="GO:0010506">
    <property type="term" value="P:regulation of autophagy"/>
    <property type="evidence" value="ECO:0007669"/>
    <property type="project" value="InterPro"/>
</dbReference>
<keyword evidence="8" id="KW-1185">Reference proteome</keyword>
<keyword evidence="3" id="KW-0418">Kinase</keyword>
<dbReference type="GO" id="GO:0005524">
    <property type="term" value="F:ATP binding"/>
    <property type="evidence" value="ECO:0007669"/>
    <property type="project" value="UniProtKB-UniRule"/>
</dbReference>
<dbReference type="GO" id="GO:0005829">
    <property type="term" value="C:cytosol"/>
    <property type="evidence" value="ECO:0007669"/>
    <property type="project" value="TreeGrafter"/>
</dbReference>
<evidence type="ECO:0000256" key="4">
    <source>
        <dbReference type="ARBA" id="ARBA00022840"/>
    </source>
</evidence>
<dbReference type="SUPFAM" id="SSF56112">
    <property type="entry name" value="Protein kinase-like (PK-like)"/>
    <property type="match status" value="1"/>
</dbReference>
<dbReference type="GO" id="GO:0016020">
    <property type="term" value="C:membrane"/>
    <property type="evidence" value="ECO:0007669"/>
    <property type="project" value="TreeGrafter"/>
</dbReference>
<evidence type="ECO:0000256" key="1">
    <source>
        <dbReference type="ARBA" id="ARBA00022679"/>
    </source>
</evidence>
<evidence type="ECO:0000313" key="7">
    <source>
        <dbReference type="EMBL" id="OMJ88165.1"/>
    </source>
</evidence>
<dbReference type="EMBL" id="MPUH01000158">
    <property type="protein sequence ID" value="OMJ88165.1"/>
    <property type="molecule type" value="Genomic_DNA"/>
</dbReference>
<gene>
    <name evidence="7" type="ORF">SteCoe_9984</name>
</gene>
<dbReference type="PROSITE" id="PS00108">
    <property type="entry name" value="PROTEIN_KINASE_ST"/>
    <property type="match status" value="1"/>
</dbReference>
<dbReference type="GO" id="GO:0000407">
    <property type="term" value="C:phagophore assembly site"/>
    <property type="evidence" value="ECO:0007669"/>
    <property type="project" value="TreeGrafter"/>
</dbReference>
<protein>
    <recommendedName>
        <fullName evidence="6">Protein kinase domain-containing protein</fullName>
    </recommendedName>
</protein>
<dbReference type="FunFam" id="3.30.200.20:FF:000042">
    <property type="entry name" value="Aurora kinase A"/>
    <property type="match status" value="1"/>
</dbReference>
<dbReference type="InterPro" id="IPR008271">
    <property type="entry name" value="Ser/Thr_kinase_AS"/>
</dbReference>